<gene>
    <name evidence="3" type="ORF">GGQ98_000850</name>
</gene>
<evidence type="ECO:0000313" key="4">
    <source>
        <dbReference type="Proteomes" id="UP000566324"/>
    </source>
</evidence>
<evidence type="ECO:0000259" key="2">
    <source>
        <dbReference type="Pfam" id="PF13590"/>
    </source>
</evidence>
<name>A0A7W7AZI6_9SPHN</name>
<comment type="caution">
    <text evidence="3">The sequence shown here is derived from an EMBL/GenBank/DDBJ whole genome shotgun (WGS) entry which is preliminary data.</text>
</comment>
<dbReference type="EMBL" id="JACHNZ010000007">
    <property type="protein sequence ID" value="MBB4631243.1"/>
    <property type="molecule type" value="Genomic_DNA"/>
</dbReference>
<feature type="signal peptide" evidence="1">
    <location>
        <begin position="1"/>
        <end position="25"/>
    </location>
</feature>
<evidence type="ECO:0000256" key="1">
    <source>
        <dbReference type="SAM" id="SignalP"/>
    </source>
</evidence>
<dbReference type="RefSeq" id="WP_184065586.1">
    <property type="nucleotide sequence ID" value="NZ_JACHNZ010000007.1"/>
</dbReference>
<keyword evidence="4" id="KW-1185">Reference proteome</keyword>
<dbReference type="AlphaFoldDB" id="A0A7W7AZI6"/>
<protein>
    <recommendedName>
        <fullName evidence="2">DUF4136 domain-containing protein</fullName>
    </recommendedName>
</protein>
<feature type="domain" description="DUF4136" evidence="2">
    <location>
        <begin position="127"/>
        <end position="203"/>
    </location>
</feature>
<keyword evidence="1" id="KW-0732">Signal</keyword>
<dbReference type="Gene3D" id="3.30.160.670">
    <property type="match status" value="1"/>
</dbReference>
<sequence>MKLPKILLSLGVLALVSACATPFTADVSRFQRLPAPTGESFAIEARDATRSGGLEFAQYASYVENKLVQQGYQRAASPEAATLVVKLDYGVNDGREKIDTRYTGFGAGYGWGGWGGWGWPHYSRYRYSPYYWSSFYDPFWGPGFGGGSEVYSYTVYRSFLDMDIVRKNGAPVFEGRAEATTRSSDLTKLVPNLVEAMFTGFPGNSGQTQRVKIDQTNSSS</sequence>
<dbReference type="InterPro" id="IPR025411">
    <property type="entry name" value="DUF4136"/>
</dbReference>
<organism evidence="3 4">
    <name type="scientific">Sphingosinicella soli</name>
    <dbReference type="NCBI Taxonomy" id="333708"/>
    <lineage>
        <taxon>Bacteria</taxon>
        <taxon>Pseudomonadati</taxon>
        <taxon>Pseudomonadota</taxon>
        <taxon>Alphaproteobacteria</taxon>
        <taxon>Sphingomonadales</taxon>
        <taxon>Sphingosinicellaceae</taxon>
        <taxon>Sphingosinicella</taxon>
    </lineage>
</organism>
<proteinExistence type="predicted"/>
<dbReference type="PROSITE" id="PS51257">
    <property type="entry name" value="PROKAR_LIPOPROTEIN"/>
    <property type="match status" value="1"/>
</dbReference>
<evidence type="ECO:0000313" key="3">
    <source>
        <dbReference type="EMBL" id="MBB4631243.1"/>
    </source>
</evidence>
<accession>A0A7W7AZI6</accession>
<feature type="chain" id="PRO_5030747903" description="DUF4136 domain-containing protein" evidence="1">
    <location>
        <begin position="26"/>
        <end position="220"/>
    </location>
</feature>
<dbReference type="Proteomes" id="UP000566324">
    <property type="component" value="Unassembled WGS sequence"/>
</dbReference>
<reference evidence="3 4" key="1">
    <citation type="submission" date="2020-08" db="EMBL/GenBank/DDBJ databases">
        <title>Genomic Encyclopedia of Type Strains, Phase IV (KMG-IV): sequencing the most valuable type-strain genomes for metagenomic binning, comparative biology and taxonomic classification.</title>
        <authorList>
            <person name="Goeker M."/>
        </authorList>
    </citation>
    <scope>NUCLEOTIDE SEQUENCE [LARGE SCALE GENOMIC DNA]</scope>
    <source>
        <strain evidence="3 4">DSM 17328</strain>
    </source>
</reference>
<dbReference type="Pfam" id="PF13590">
    <property type="entry name" value="DUF4136"/>
    <property type="match status" value="1"/>
</dbReference>